<dbReference type="RefSeq" id="WP_281914185.1">
    <property type="nucleotide sequence ID" value="NZ_AP026966.1"/>
</dbReference>
<proteinExistence type="predicted"/>
<accession>A0ABM8C688</accession>
<keyword evidence="2" id="KW-1185">Reference proteome</keyword>
<evidence type="ECO:0000313" key="2">
    <source>
        <dbReference type="Proteomes" id="UP001163336"/>
    </source>
</evidence>
<sequence>MPPRPPLRAIPAALAIACLLLTGCKNQREPAKPIVDLSALIVVA</sequence>
<protein>
    <submittedName>
        <fullName evidence="1">Uncharacterized protein</fullName>
    </submittedName>
</protein>
<reference evidence="1" key="1">
    <citation type="submission" date="2022-11" db="EMBL/GenBank/DDBJ databases">
        <title>Isolation and characterization of PLA-degrading bacterium Massilia sp. from Antarctic soil.</title>
        <authorList>
            <person name="Sato K."/>
            <person name="Gomez-Fuentes C."/>
            <person name="Ahmad S.A."/>
            <person name="Zulkharnain A."/>
        </authorList>
    </citation>
    <scope>NUCLEOTIDE SEQUENCE</scope>
    <source>
        <strain evidence="1">N-3</strain>
    </source>
</reference>
<gene>
    <name evidence="1" type="ORF">MasN3_22470</name>
</gene>
<organism evidence="1 2">
    <name type="scientific">Massilia varians</name>
    <dbReference type="NCBI Taxonomy" id="457921"/>
    <lineage>
        <taxon>Bacteria</taxon>
        <taxon>Pseudomonadati</taxon>
        <taxon>Pseudomonadota</taxon>
        <taxon>Betaproteobacteria</taxon>
        <taxon>Burkholderiales</taxon>
        <taxon>Oxalobacteraceae</taxon>
        <taxon>Telluria group</taxon>
        <taxon>Massilia</taxon>
    </lineage>
</organism>
<dbReference type="Proteomes" id="UP001163336">
    <property type="component" value="Chromosome"/>
</dbReference>
<dbReference type="PROSITE" id="PS51257">
    <property type="entry name" value="PROKAR_LIPOPROTEIN"/>
    <property type="match status" value="1"/>
</dbReference>
<name>A0ABM8C688_9BURK</name>
<dbReference type="EMBL" id="AP026966">
    <property type="protein sequence ID" value="BDT58753.1"/>
    <property type="molecule type" value="Genomic_DNA"/>
</dbReference>
<evidence type="ECO:0000313" key="1">
    <source>
        <dbReference type="EMBL" id="BDT58753.1"/>
    </source>
</evidence>